<dbReference type="Pfam" id="PF14112">
    <property type="entry name" value="DUF4284"/>
    <property type="match status" value="1"/>
</dbReference>
<gene>
    <name evidence="1" type="ORF">JR064_20625</name>
</gene>
<dbReference type="InterPro" id="IPR025560">
    <property type="entry name" value="Imm22"/>
</dbReference>
<sequence length="119" mass="12918">MSIVHVFVSSGRFATMEELRGYIDRTYTEDGDGVASPFMREIGLSRCEPACIEAVISASGSPEALNELLSDASYWDQWRHEVDGTLLADAAICVFAPNQPHHPAGASVRHIGSFDYAAT</sequence>
<dbReference type="EMBL" id="JAFIWB010000033">
    <property type="protein sequence ID" value="MBN6104576.1"/>
    <property type="molecule type" value="Genomic_DNA"/>
</dbReference>
<reference evidence="1 2" key="1">
    <citation type="submission" date="2021-02" db="EMBL/GenBank/DDBJ databases">
        <title>Taxonomically Unique Crown Gall-Associated Xanthomonas Stains Have Deficiency in Virulence Repertories.</title>
        <authorList>
            <person name="Mafakheri H."/>
            <person name="Taghavi S.M."/>
            <person name="Dimkic I."/>
            <person name="Nemanja K."/>
            <person name="Osdaghi E."/>
        </authorList>
    </citation>
    <scope>NUCLEOTIDE SEQUENCE [LARGE SCALE GENOMIC DNA]</scope>
    <source>
        <strain evidence="1 2">FX4</strain>
    </source>
</reference>
<accession>A0ABS3B8P0</accession>
<dbReference type="Proteomes" id="UP000695802">
    <property type="component" value="Unassembled WGS sequence"/>
</dbReference>
<evidence type="ECO:0000313" key="2">
    <source>
        <dbReference type="Proteomes" id="UP000695802"/>
    </source>
</evidence>
<organism evidence="1 2">
    <name type="scientific">Xanthomonas bonasiae</name>
    <dbReference type="NCBI Taxonomy" id="2810351"/>
    <lineage>
        <taxon>Bacteria</taxon>
        <taxon>Pseudomonadati</taxon>
        <taxon>Pseudomonadota</taxon>
        <taxon>Gammaproteobacteria</taxon>
        <taxon>Lysobacterales</taxon>
        <taxon>Lysobacteraceae</taxon>
        <taxon>Xanthomonas</taxon>
    </lineage>
</organism>
<evidence type="ECO:0000313" key="1">
    <source>
        <dbReference type="EMBL" id="MBN6104576.1"/>
    </source>
</evidence>
<proteinExistence type="predicted"/>
<keyword evidence="2" id="KW-1185">Reference proteome</keyword>
<comment type="caution">
    <text evidence="1">The sequence shown here is derived from an EMBL/GenBank/DDBJ whole genome shotgun (WGS) entry which is preliminary data.</text>
</comment>
<protein>
    <submittedName>
        <fullName evidence="1">Immunity 22 family protein</fullName>
    </submittedName>
</protein>
<name>A0ABS3B8P0_9XANT</name>
<dbReference type="RefSeq" id="WP_206230974.1">
    <property type="nucleotide sequence ID" value="NZ_JAFIWB010000033.1"/>
</dbReference>